<dbReference type="Pfam" id="PF13087">
    <property type="entry name" value="AAA_12"/>
    <property type="match status" value="1"/>
</dbReference>
<protein>
    <submittedName>
        <fullName evidence="7">P-loop nucleoside triphosphate hydrolase superfamily protein</fullName>
    </submittedName>
</protein>
<dbReference type="InterPro" id="IPR041679">
    <property type="entry name" value="DNA2/NAM7-like_C"/>
</dbReference>
<evidence type="ECO:0000256" key="2">
    <source>
        <dbReference type="ARBA" id="ARBA00022801"/>
    </source>
</evidence>
<evidence type="ECO:0000256" key="4">
    <source>
        <dbReference type="ARBA" id="ARBA00022840"/>
    </source>
</evidence>
<dbReference type="PANTHER" id="PTHR10887">
    <property type="entry name" value="DNA2/NAM7 HELICASE FAMILY"/>
    <property type="match status" value="1"/>
</dbReference>
<keyword evidence="8" id="KW-1185">Reference proteome</keyword>
<feature type="region of interest" description="Disordered" evidence="5">
    <location>
        <begin position="263"/>
        <end position="284"/>
    </location>
</feature>
<proteinExistence type="predicted"/>
<gene>
    <name evidence="7" type="ORF">O6P43_020510</name>
</gene>
<dbReference type="PANTHER" id="PTHR10887:SF522">
    <property type="entry name" value="P-LOOP CONTAINING NUCLEOSIDE TRIPHOSPHATE HYDROLASES SUPERFAMILY PROTEIN"/>
    <property type="match status" value="1"/>
</dbReference>
<dbReference type="GO" id="GO:0005524">
    <property type="term" value="F:ATP binding"/>
    <property type="evidence" value="ECO:0007669"/>
    <property type="project" value="UniProtKB-KW"/>
</dbReference>
<dbReference type="GO" id="GO:0004386">
    <property type="term" value="F:helicase activity"/>
    <property type="evidence" value="ECO:0007669"/>
    <property type="project" value="UniProtKB-KW"/>
</dbReference>
<keyword evidence="1" id="KW-0547">Nucleotide-binding</keyword>
<evidence type="ECO:0000313" key="7">
    <source>
        <dbReference type="EMBL" id="KAJ7960009.1"/>
    </source>
</evidence>
<dbReference type="Proteomes" id="UP001163823">
    <property type="component" value="Chromosome 8"/>
</dbReference>
<feature type="compositionally biased region" description="Basic and acidic residues" evidence="5">
    <location>
        <begin position="273"/>
        <end position="284"/>
    </location>
</feature>
<dbReference type="SUPFAM" id="SSF52540">
    <property type="entry name" value="P-loop containing nucleoside triphosphate hydrolases"/>
    <property type="match status" value="1"/>
</dbReference>
<dbReference type="InterPro" id="IPR027417">
    <property type="entry name" value="P-loop_NTPase"/>
</dbReference>
<dbReference type="GO" id="GO:0016787">
    <property type="term" value="F:hydrolase activity"/>
    <property type="evidence" value="ECO:0007669"/>
    <property type="project" value="UniProtKB-KW"/>
</dbReference>
<dbReference type="Gene3D" id="3.40.50.300">
    <property type="entry name" value="P-loop containing nucleotide triphosphate hydrolases"/>
    <property type="match status" value="1"/>
</dbReference>
<evidence type="ECO:0000259" key="6">
    <source>
        <dbReference type="Pfam" id="PF13087"/>
    </source>
</evidence>
<dbReference type="InterPro" id="IPR045055">
    <property type="entry name" value="DNA2/NAM7-like"/>
</dbReference>
<comment type="caution">
    <text evidence="7">The sequence shown here is derived from an EMBL/GenBank/DDBJ whole genome shotgun (WGS) entry which is preliminary data.</text>
</comment>
<evidence type="ECO:0000256" key="1">
    <source>
        <dbReference type="ARBA" id="ARBA00022741"/>
    </source>
</evidence>
<keyword evidence="3" id="KW-0347">Helicase</keyword>
<keyword evidence="2 7" id="KW-0378">Hydrolase</keyword>
<organism evidence="7 8">
    <name type="scientific">Quillaja saponaria</name>
    <name type="common">Soap bark tree</name>
    <dbReference type="NCBI Taxonomy" id="32244"/>
    <lineage>
        <taxon>Eukaryota</taxon>
        <taxon>Viridiplantae</taxon>
        <taxon>Streptophyta</taxon>
        <taxon>Embryophyta</taxon>
        <taxon>Tracheophyta</taxon>
        <taxon>Spermatophyta</taxon>
        <taxon>Magnoliopsida</taxon>
        <taxon>eudicotyledons</taxon>
        <taxon>Gunneridae</taxon>
        <taxon>Pentapetalae</taxon>
        <taxon>rosids</taxon>
        <taxon>fabids</taxon>
        <taxon>Fabales</taxon>
        <taxon>Quillajaceae</taxon>
        <taxon>Quillaja</taxon>
    </lineage>
</organism>
<name>A0AAD7LKT6_QUISA</name>
<feature type="non-terminal residue" evidence="7">
    <location>
        <position position="284"/>
    </location>
</feature>
<dbReference type="AlphaFoldDB" id="A0AAD7LKT6"/>
<reference evidence="7" key="1">
    <citation type="journal article" date="2023" name="Science">
        <title>Elucidation of the pathway for biosynthesis of saponin adjuvants from the soapbark tree.</title>
        <authorList>
            <person name="Reed J."/>
            <person name="Orme A."/>
            <person name="El-Demerdash A."/>
            <person name="Owen C."/>
            <person name="Martin L.B.B."/>
            <person name="Misra R.C."/>
            <person name="Kikuchi S."/>
            <person name="Rejzek M."/>
            <person name="Martin A.C."/>
            <person name="Harkess A."/>
            <person name="Leebens-Mack J."/>
            <person name="Louveau T."/>
            <person name="Stephenson M.J."/>
            <person name="Osbourn A."/>
        </authorList>
    </citation>
    <scope>NUCLEOTIDE SEQUENCE</scope>
    <source>
        <strain evidence="7">S10</strain>
    </source>
</reference>
<dbReference type="CDD" id="cd18808">
    <property type="entry name" value="SF1_C_Upf1"/>
    <property type="match status" value="1"/>
</dbReference>
<dbReference type="GO" id="GO:0005694">
    <property type="term" value="C:chromosome"/>
    <property type="evidence" value="ECO:0007669"/>
    <property type="project" value="UniProtKB-ARBA"/>
</dbReference>
<keyword evidence="4" id="KW-0067">ATP-binding</keyword>
<dbReference type="InterPro" id="IPR047187">
    <property type="entry name" value="SF1_C_Upf1"/>
</dbReference>
<feature type="domain" description="DNA2/NAM7 helicase-like C-terminal" evidence="6">
    <location>
        <begin position="1"/>
        <end position="196"/>
    </location>
</feature>
<dbReference type="KEGG" id="qsa:O6P43_020510"/>
<evidence type="ECO:0000313" key="8">
    <source>
        <dbReference type="Proteomes" id="UP001163823"/>
    </source>
</evidence>
<dbReference type="EMBL" id="JARAOO010000008">
    <property type="protein sequence ID" value="KAJ7960009.1"/>
    <property type="molecule type" value="Genomic_DNA"/>
</dbReference>
<evidence type="ECO:0000256" key="5">
    <source>
        <dbReference type="SAM" id="MobiDB-lite"/>
    </source>
</evidence>
<evidence type="ECO:0000256" key="3">
    <source>
        <dbReference type="ARBA" id="ARBA00022806"/>
    </source>
</evidence>
<accession>A0AAD7LKT6</accession>
<dbReference type="FunFam" id="3.40.50.300:FF:000326">
    <property type="entry name" value="P-loop containing nucleoside triphosphate hydrolase"/>
    <property type="match status" value="1"/>
</dbReference>
<sequence>RSMFERLVLLGHKKHLLNVQYRMHPSISAFPNREFYDEKISNAPNVRQKSYKQSFLRGNMFGSYSFINVARGKEDYGHGHSLRNMVEVATVSEIIARLHKEYNSRKRKISIGVISPYNSQVSEIQEEVKRYTMHSDSDFSLSVRSVDGFQGGEEDIIIISTVRCNEDGKLGFLSSRQRTNVALTRARYCLWVLGSAETLTKRDSIWKVLVLNAMEMNCFHDADDDENMAQAIDDALLKIDLDKPEPDPLSKAFSSLSLHATAARSSSKKGGRHFMENSIRKPKW</sequence>